<keyword evidence="1" id="KW-0472">Membrane</keyword>
<dbReference type="AlphaFoldDB" id="W0LL84"/>
<proteinExistence type="predicted"/>
<protein>
    <submittedName>
        <fullName evidence="2">Uncharacterized protein</fullName>
    </submittedName>
</protein>
<reference evidence="2 3" key="2">
    <citation type="submission" date="2015-03" db="EMBL/GenBank/DDBJ databases">
        <authorList>
            <person name="Chan K.-G."/>
        </authorList>
    </citation>
    <scope>NUCLEOTIDE SEQUENCE [LARGE SCALE GENOMIC DNA]</scope>
    <source>
        <strain evidence="2 3">RB-25</strain>
    </source>
</reference>
<accession>W0LL84</accession>
<feature type="transmembrane region" description="Helical" evidence="1">
    <location>
        <begin position="33"/>
        <end position="53"/>
    </location>
</feature>
<name>W0LL84_9GAMM</name>
<keyword evidence="1" id="KW-1133">Transmembrane helix</keyword>
<sequence length="142" mass="16323">MKGYLSALSMSLLGTMIYSIIDRVVNPNYPPNWFMSLLAIVLILLPITKTFARSPTTIVIKPSNFKHKIILAKFFNYVTLMFIGVTCSALYSMMISPPEHRLKTFITFIISGCMFITFMSLFSYFSINNFIEKKNYTNENLD</sequence>
<keyword evidence="1" id="KW-0812">Transmembrane</keyword>
<keyword evidence="3" id="KW-1185">Reference proteome</keyword>
<evidence type="ECO:0000313" key="2">
    <source>
        <dbReference type="EMBL" id="AHG22770.2"/>
    </source>
</evidence>
<dbReference type="HOGENOM" id="CLU_1814488_0_0_6"/>
<dbReference type="Proteomes" id="UP000019030">
    <property type="component" value="Chromosome"/>
</dbReference>
<dbReference type="KEGG" id="sfo:Z042_12400"/>
<reference evidence="2 3" key="1">
    <citation type="submission" date="2014-01" db="EMBL/GenBank/DDBJ databases">
        <title>Isolation of Serratia multitudinisentens RB-25 from Ex-Landfill site.</title>
        <authorList>
            <person name="Robson E.H.J."/>
        </authorList>
    </citation>
    <scope>NUCLEOTIDE SEQUENCE [LARGE SCALE GENOMIC DNA]</scope>
    <source>
        <strain evidence="2 3">RB-25</strain>
    </source>
</reference>
<evidence type="ECO:0000256" key="1">
    <source>
        <dbReference type="SAM" id="Phobius"/>
    </source>
</evidence>
<dbReference type="EMBL" id="CP007044">
    <property type="protein sequence ID" value="AHG22770.2"/>
    <property type="molecule type" value="Genomic_DNA"/>
</dbReference>
<feature type="transmembrane region" description="Helical" evidence="1">
    <location>
        <begin position="105"/>
        <end position="125"/>
    </location>
</feature>
<organism evidence="2 3">
    <name type="scientific">Chania multitudinisentens RB-25</name>
    <dbReference type="NCBI Taxonomy" id="1441930"/>
    <lineage>
        <taxon>Bacteria</taxon>
        <taxon>Pseudomonadati</taxon>
        <taxon>Pseudomonadota</taxon>
        <taxon>Gammaproteobacteria</taxon>
        <taxon>Enterobacterales</taxon>
        <taxon>Yersiniaceae</taxon>
        <taxon>Chania</taxon>
    </lineage>
</organism>
<gene>
    <name evidence="2" type="ORF">Z042_12400</name>
</gene>
<feature type="transmembrane region" description="Helical" evidence="1">
    <location>
        <begin position="74"/>
        <end position="93"/>
    </location>
</feature>
<evidence type="ECO:0000313" key="3">
    <source>
        <dbReference type="Proteomes" id="UP000019030"/>
    </source>
</evidence>